<feature type="compositionally biased region" description="Basic and acidic residues" evidence="1">
    <location>
        <begin position="37"/>
        <end position="49"/>
    </location>
</feature>
<gene>
    <name evidence="2" type="ORF">GKZ89_08660</name>
</gene>
<dbReference type="AlphaFoldDB" id="A0A7X2V4Y6"/>
<dbReference type="RefSeq" id="WP_155112010.1">
    <property type="nucleotide sequence ID" value="NZ_WMIB01000006.1"/>
</dbReference>
<evidence type="ECO:0008006" key="4">
    <source>
        <dbReference type="Google" id="ProtNLM"/>
    </source>
</evidence>
<accession>A0A7X2V4Y6</accession>
<feature type="region of interest" description="Disordered" evidence="1">
    <location>
        <begin position="1"/>
        <end position="25"/>
    </location>
</feature>
<name>A0A7X2V4Y6_9BACI</name>
<protein>
    <recommendedName>
        <fullName evidence="4">DUF4025 domain-containing protein</fullName>
    </recommendedName>
</protein>
<reference evidence="2 3" key="1">
    <citation type="journal article" date="2017" name="Int. J. Syst. Evol. Microbiol.">
        <title>Bacillus mangrovi sp. nov., isolated from a sediment sample from a mangrove forest.</title>
        <authorList>
            <person name="Gupta V."/>
            <person name="Singh P.K."/>
            <person name="Korpole S."/>
            <person name="Tanuku N.R.S."/>
            <person name="Pinnaka A.K."/>
        </authorList>
    </citation>
    <scope>NUCLEOTIDE SEQUENCE [LARGE SCALE GENOMIC DNA]</scope>
    <source>
        <strain evidence="2 3">KCTC 33872</strain>
    </source>
</reference>
<evidence type="ECO:0000313" key="3">
    <source>
        <dbReference type="Proteomes" id="UP000434639"/>
    </source>
</evidence>
<comment type="caution">
    <text evidence="2">The sequence shown here is derived from an EMBL/GenBank/DDBJ whole genome shotgun (WGS) entry which is preliminary data.</text>
</comment>
<organism evidence="2 3">
    <name type="scientific">Metabacillus mangrovi</name>
    <dbReference type="NCBI Taxonomy" id="1491830"/>
    <lineage>
        <taxon>Bacteria</taxon>
        <taxon>Bacillati</taxon>
        <taxon>Bacillota</taxon>
        <taxon>Bacilli</taxon>
        <taxon>Bacillales</taxon>
        <taxon>Bacillaceae</taxon>
        <taxon>Metabacillus</taxon>
    </lineage>
</organism>
<proteinExistence type="predicted"/>
<dbReference type="EMBL" id="WMIB01000006">
    <property type="protein sequence ID" value="MTH53488.1"/>
    <property type="molecule type" value="Genomic_DNA"/>
</dbReference>
<sequence>MDQKNPKSEENSEMKDKRDVTEYSTIMEHIKTNQKVKKAESDDQNKNKE</sequence>
<feature type="compositionally biased region" description="Basic and acidic residues" evidence="1">
    <location>
        <begin position="1"/>
        <end position="21"/>
    </location>
</feature>
<evidence type="ECO:0000256" key="1">
    <source>
        <dbReference type="SAM" id="MobiDB-lite"/>
    </source>
</evidence>
<evidence type="ECO:0000313" key="2">
    <source>
        <dbReference type="EMBL" id="MTH53488.1"/>
    </source>
</evidence>
<dbReference type="Proteomes" id="UP000434639">
    <property type="component" value="Unassembled WGS sequence"/>
</dbReference>
<feature type="region of interest" description="Disordered" evidence="1">
    <location>
        <begin position="30"/>
        <end position="49"/>
    </location>
</feature>
<keyword evidence="3" id="KW-1185">Reference proteome</keyword>